<keyword evidence="9" id="KW-1185">Reference proteome</keyword>
<feature type="transmembrane region" description="Helical" evidence="6">
    <location>
        <begin position="101"/>
        <end position="121"/>
    </location>
</feature>
<proteinExistence type="inferred from homology"/>
<dbReference type="InterPro" id="IPR049326">
    <property type="entry name" value="Rhodopsin_dom_fungi"/>
</dbReference>
<keyword evidence="3 6" id="KW-1133">Transmembrane helix</keyword>
<dbReference type="OrthoDB" id="4329349at2759"/>
<dbReference type="Proteomes" id="UP000016933">
    <property type="component" value="Unassembled WGS sequence"/>
</dbReference>
<accession>N1PD37</accession>
<evidence type="ECO:0000256" key="4">
    <source>
        <dbReference type="ARBA" id="ARBA00023136"/>
    </source>
</evidence>
<keyword evidence="2 6" id="KW-0812">Transmembrane</keyword>
<dbReference type="Pfam" id="PF20684">
    <property type="entry name" value="Fung_rhodopsin"/>
    <property type="match status" value="1"/>
</dbReference>
<dbReference type="InterPro" id="IPR052337">
    <property type="entry name" value="SAT4-like"/>
</dbReference>
<feature type="domain" description="Rhodopsin" evidence="7">
    <location>
        <begin position="30"/>
        <end position="268"/>
    </location>
</feature>
<keyword evidence="4 6" id="KW-0472">Membrane</keyword>
<evidence type="ECO:0000256" key="3">
    <source>
        <dbReference type="ARBA" id="ARBA00022989"/>
    </source>
</evidence>
<evidence type="ECO:0000313" key="9">
    <source>
        <dbReference type="Proteomes" id="UP000016933"/>
    </source>
</evidence>
<evidence type="ECO:0000256" key="1">
    <source>
        <dbReference type="ARBA" id="ARBA00004141"/>
    </source>
</evidence>
<dbReference type="PANTHER" id="PTHR33048">
    <property type="entry name" value="PTH11-LIKE INTEGRAL MEMBRANE PROTEIN (AFU_ORTHOLOGUE AFUA_5G11245)"/>
    <property type="match status" value="1"/>
</dbReference>
<dbReference type="eggNOG" id="ENOG502SH4E">
    <property type="taxonomic scope" value="Eukaryota"/>
</dbReference>
<feature type="non-terminal residue" evidence="8">
    <location>
        <position position="268"/>
    </location>
</feature>
<dbReference type="AlphaFoldDB" id="N1PD37"/>
<organism evidence="8 9">
    <name type="scientific">Dothistroma septosporum (strain NZE10 / CBS 128990)</name>
    <name type="common">Red band needle blight fungus</name>
    <name type="synonym">Mycosphaerella pini</name>
    <dbReference type="NCBI Taxonomy" id="675120"/>
    <lineage>
        <taxon>Eukaryota</taxon>
        <taxon>Fungi</taxon>
        <taxon>Dikarya</taxon>
        <taxon>Ascomycota</taxon>
        <taxon>Pezizomycotina</taxon>
        <taxon>Dothideomycetes</taxon>
        <taxon>Dothideomycetidae</taxon>
        <taxon>Mycosphaerellales</taxon>
        <taxon>Mycosphaerellaceae</taxon>
        <taxon>Dothistroma</taxon>
    </lineage>
</organism>
<reference evidence="9" key="1">
    <citation type="journal article" date="2012" name="PLoS Genet.">
        <title>The genomes of the fungal plant pathogens Cladosporium fulvum and Dothistroma septosporum reveal adaptation to different hosts and lifestyles but also signatures of common ancestry.</title>
        <authorList>
            <person name="de Wit P.J.G.M."/>
            <person name="van der Burgt A."/>
            <person name="Oekmen B."/>
            <person name="Stergiopoulos I."/>
            <person name="Abd-Elsalam K.A."/>
            <person name="Aerts A.L."/>
            <person name="Bahkali A.H."/>
            <person name="Beenen H.G."/>
            <person name="Chettri P."/>
            <person name="Cox M.P."/>
            <person name="Datema E."/>
            <person name="de Vries R.P."/>
            <person name="Dhillon B."/>
            <person name="Ganley A.R."/>
            <person name="Griffiths S.A."/>
            <person name="Guo Y."/>
            <person name="Hamelin R.C."/>
            <person name="Henrissat B."/>
            <person name="Kabir M.S."/>
            <person name="Jashni M.K."/>
            <person name="Kema G."/>
            <person name="Klaubauf S."/>
            <person name="Lapidus A."/>
            <person name="Levasseur A."/>
            <person name="Lindquist E."/>
            <person name="Mehrabi R."/>
            <person name="Ohm R.A."/>
            <person name="Owen T.J."/>
            <person name="Salamov A."/>
            <person name="Schwelm A."/>
            <person name="Schijlen E."/>
            <person name="Sun H."/>
            <person name="van den Burg H.A."/>
            <person name="van Ham R.C.H.J."/>
            <person name="Zhang S."/>
            <person name="Goodwin S.B."/>
            <person name="Grigoriev I.V."/>
            <person name="Collemare J."/>
            <person name="Bradshaw R.E."/>
        </authorList>
    </citation>
    <scope>NUCLEOTIDE SEQUENCE [LARGE SCALE GENOMIC DNA]</scope>
    <source>
        <strain evidence="9">NZE10 / CBS 128990</strain>
    </source>
</reference>
<reference evidence="8 9" key="2">
    <citation type="journal article" date="2012" name="PLoS Pathog.">
        <title>Diverse lifestyles and strategies of plant pathogenesis encoded in the genomes of eighteen Dothideomycetes fungi.</title>
        <authorList>
            <person name="Ohm R.A."/>
            <person name="Feau N."/>
            <person name="Henrissat B."/>
            <person name="Schoch C.L."/>
            <person name="Horwitz B.A."/>
            <person name="Barry K.W."/>
            <person name="Condon B.J."/>
            <person name="Copeland A.C."/>
            <person name="Dhillon B."/>
            <person name="Glaser F."/>
            <person name="Hesse C.N."/>
            <person name="Kosti I."/>
            <person name="LaButti K."/>
            <person name="Lindquist E.A."/>
            <person name="Lucas S."/>
            <person name="Salamov A.A."/>
            <person name="Bradshaw R.E."/>
            <person name="Ciuffetti L."/>
            <person name="Hamelin R.C."/>
            <person name="Kema G.H.J."/>
            <person name="Lawrence C."/>
            <person name="Scott J.A."/>
            <person name="Spatafora J.W."/>
            <person name="Turgeon B.G."/>
            <person name="de Wit P.J.G.M."/>
            <person name="Zhong S."/>
            <person name="Goodwin S.B."/>
            <person name="Grigoriev I.V."/>
        </authorList>
    </citation>
    <scope>NUCLEOTIDE SEQUENCE [LARGE SCALE GENOMIC DNA]</scope>
    <source>
        <strain evidence="9">NZE10 / CBS 128990</strain>
    </source>
</reference>
<feature type="transmembrane region" description="Helical" evidence="6">
    <location>
        <begin position="16"/>
        <end position="35"/>
    </location>
</feature>
<feature type="transmembrane region" description="Helical" evidence="6">
    <location>
        <begin position="133"/>
        <end position="160"/>
    </location>
</feature>
<sequence>MGSTQVYHDNSYLKEVWGLFGVGVAVLVVRFLVRLRATGWRRFQGDDYMSIVVFVCYAADAITVTIIYQKGANVDYRGTDLLRLTHEQVDSIVYGSKMQLFAWYTYTALIWGLKACMLFFFNRLTFGLTQQVFVKALGVVCLLTYIAMFLTITLSCLPFHLNWQVRPMPPDKCTFRKHNFYTCTILNVVTDAAILCIPIPLLWKLRISLRKTLGLGFLLSSGIFVITAAIVRNIKTLEAHPSALTINRWGVRETIAGIIAVNAPIVKP</sequence>
<feature type="transmembrane region" description="Helical" evidence="6">
    <location>
        <begin position="215"/>
        <end position="234"/>
    </location>
</feature>
<gene>
    <name evidence="8" type="ORF">DOTSEDRAFT_106055</name>
</gene>
<evidence type="ECO:0000256" key="2">
    <source>
        <dbReference type="ARBA" id="ARBA00022692"/>
    </source>
</evidence>
<dbReference type="GO" id="GO:0016020">
    <property type="term" value="C:membrane"/>
    <property type="evidence" value="ECO:0007669"/>
    <property type="project" value="UniProtKB-SubCell"/>
</dbReference>
<evidence type="ECO:0000256" key="6">
    <source>
        <dbReference type="SAM" id="Phobius"/>
    </source>
</evidence>
<dbReference type="PANTHER" id="PTHR33048:SF2">
    <property type="entry name" value="SRPK"/>
    <property type="match status" value="1"/>
</dbReference>
<evidence type="ECO:0000256" key="5">
    <source>
        <dbReference type="ARBA" id="ARBA00038359"/>
    </source>
</evidence>
<feature type="transmembrane region" description="Helical" evidence="6">
    <location>
        <begin position="180"/>
        <end position="203"/>
    </location>
</feature>
<comment type="subcellular location">
    <subcellularLocation>
        <location evidence="1">Membrane</location>
        <topology evidence="1">Multi-pass membrane protein</topology>
    </subcellularLocation>
</comment>
<feature type="transmembrane region" description="Helical" evidence="6">
    <location>
        <begin position="47"/>
        <end position="68"/>
    </location>
</feature>
<evidence type="ECO:0000313" key="8">
    <source>
        <dbReference type="EMBL" id="EME38349.1"/>
    </source>
</evidence>
<protein>
    <recommendedName>
        <fullName evidence="7">Rhodopsin domain-containing protein</fullName>
    </recommendedName>
</protein>
<dbReference type="OMA" id="LTINSWG"/>
<comment type="similarity">
    <text evidence="5">Belongs to the SAT4 family.</text>
</comment>
<name>N1PD37_DOTSN</name>
<dbReference type="HOGENOM" id="CLU_019101_0_2_1"/>
<dbReference type="EMBL" id="KB446547">
    <property type="protein sequence ID" value="EME38349.1"/>
    <property type="molecule type" value="Genomic_DNA"/>
</dbReference>
<evidence type="ECO:0000259" key="7">
    <source>
        <dbReference type="Pfam" id="PF20684"/>
    </source>
</evidence>